<gene>
    <name evidence="7" type="ORF">BDW02DRAFT_576783</name>
</gene>
<evidence type="ECO:0000313" key="7">
    <source>
        <dbReference type="EMBL" id="KAF1837858.1"/>
    </source>
</evidence>
<dbReference type="AlphaFoldDB" id="A0A6A5KL68"/>
<evidence type="ECO:0000259" key="6">
    <source>
        <dbReference type="Pfam" id="PF01979"/>
    </source>
</evidence>
<dbReference type="GO" id="GO:0019239">
    <property type="term" value="F:deaminase activity"/>
    <property type="evidence" value="ECO:0007669"/>
    <property type="project" value="TreeGrafter"/>
</dbReference>
<dbReference type="SUPFAM" id="SSF51338">
    <property type="entry name" value="Composite domain of metallo-dependent hydrolases"/>
    <property type="match status" value="2"/>
</dbReference>
<dbReference type="GO" id="GO:0005829">
    <property type="term" value="C:cytosol"/>
    <property type="evidence" value="ECO:0007669"/>
    <property type="project" value="TreeGrafter"/>
</dbReference>
<feature type="domain" description="Amidohydrolase-related" evidence="6">
    <location>
        <begin position="86"/>
        <end position="438"/>
    </location>
</feature>
<evidence type="ECO:0000256" key="5">
    <source>
        <dbReference type="SAM" id="SignalP"/>
    </source>
</evidence>
<feature type="signal peptide" evidence="5">
    <location>
        <begin position="1"/>
        <end position="26"/>
    </location>
</feature>
<accession>A0A6A5KL68</accession>
<dbReference type="InterPro" id="IPR011059">
    <property type="entry name" value="Metal-dep_hydrolase_composite"/>
</dbReference>
<dbReference type="PANTHER" id="PTHR11271:SF37">
    <property type="entry name" value="FAMILY PROTEIN, PUTATIVE (AFU_ORTHOLOGUE AFUA_4G00460)-RELATED"/>
    <property type="match status" value="1"/>
</dbReference>
<sequence>MLPSNVLSKPPLLCALASCCVSLSEAATLFTGGTVIAWDASANYLDIIRNGSVLVENDSVSAVFSGSYNGSLPSDLEVVDATNDIISTGFIDTHRHSWQTAFKTLGSNTTLVRYLERYGTNSPASTMFTPEDVYIGQLVGLYEAMNGGVTTIVDFPHCTWSAAHASAALNATLESGVRSEWAYNFGEYENFTFEAQVELFQDMLGDARIDDSPVRLGISYDGFSRSDRNQTRKVLDIAIENNVSVVTTHANGGVYGAPNFPEVLQTFNFLNQTIPLIFAHASYHSVTDAQLLRQYNHYISTTPESEMHYGHLHPYSHLIMEQQALGVDTHFTFSSDILTQARIWLQSARQTFYRQVVDDRHIPADNPMSVNQAFLLATRSGALALRRSDIGILAPGAKADLLVWNGRAPSLLGWSDPVAALMLHANVGDIKHVMVDGRFRKRDGVLSVEGYEALQDRFLESANRIQRVWREMPLPVTTGESGSGVDFERPVEADIKRGDGTWYGPQFD</sequence>
<keyword evidence="2" id="KW-0479">Metal-binding</keyword>
<keyword evidence="5" id="KW-0732">Signal</keyword>
<keyword evidence="8" id="KW-1185">Reference proteome</keyword>
<name>A0A6A5KL68_9PLEO</name>
<dbReference type="Pfam" id="PF01979">
    <property type="entry name" value="Amidohydro_1"/>
    <property type="match status" value="1"/>
</dbReference>
<evidence type="ECO:0000256" key="2">
    <source>
        <dbReference type="ARBA" id="ARBA00022723"/>
    </source>
</evidence>
<dbReference type="SUPFAM" id="SSF51556">
    <property type="entry name" value="Metallo-dependent hydrolases"/>
    <property type="match status" value="1"/>
</dbReference>
<evidence type="ECO:0000256" key="4">
    <source>
        <dbReference type="ARBA" id="ARBA00022833"/>
    </source>
</evidence>
<evidence type="ECO:0000256" key="3">
    <source>
        <dbReference type="ARBA" id="ARBA00022801"/>
    </source>
</evidence>
<reference evidence="7" key="1">
    <citation type="submission" date="2020-01" db="EMBL/GenBank/DDBJ databases">
        <authorList>
            <consortium name="DOE Joint Genome Institute"/>
            <person name="Haridas S."/>
            <person name="Albert R."/>
            <person name="Binder M."/>
            <person name="Bloem J."/>
            <person name="Labutti K."/>
            <person name="Salamov A."/>
            <person name="Andreopoulos B."/>
            <person name="Baker S.E."/>
            <person name="Barry K."/>
            <person name="Bills G."/>
            <person name="Bluhm B.H."/>
            <person name="Cannon C."/>
            <person name="Castanera R."/>
            <person name="Culley D.E."/>
            <person name="Daum C."/>
            <person name="Ezra D."/>
            <person name="Gonzalez J.B."/>
            <person name="Henrissat B."/>
            <person name="Kuo A."/>
            <person name="Liang C."/>
            <person name="Lipzen A."/>
            <person name="Lutzoni F."/>
            <person name="Magnuson J."/>
            <person name="Mondo S."/>
            <person name="Nolan M."/>
            <person name="Ohm R."/>
            <person name="Pangilinan J."/>
            <person name="Park H.-J."/>
            <person name="Ramirez L."/>
            <person name="Alfaro M."/>
            <person name="Sun H."/>
            <person name="Tritt A."/>
            <person name="Yoshinaga Y."/>
            <person name="Zwiers L.-H."/>
            <person name="Turgeon B.G."/>
            <person name="Goodwin S.B."/>
            <person name="Spatafora J.W."/>
            <person name="Crous P.W."/>
            <person name="Grigoriev I.V."/>
        </authorList>
    </citation>
    <scope>NUCLEOTIDE SEQUENCE</scope>
    <source>
        <strain evidence="7">P77</strain>
    </source>
</reference>
<dbReference type="EMBL" id="ML975257">
    <property type="protein sequence ID" value="KAF1837858.1"/>
    <property type="molecule type" value="Genomic_DNA"/>
</dbReference>
<dbReference type="OrthoDB" id="194468at2759"/>
<comment type="cofactor">
    <cofactor evidence="1">
        <name>Zn(2+)</name>
        <dbReference type="ChEBI" id="CHEBI:29105"/>
    </cofactor>
</comment>
<proteinExistence type="predicted"/>
<dbReference type="Gene3D" id="2.30.40.10">
    <property type="entry name" value="Urease, subunit C, domain 1"/>
    <property type="match status" value="1"/>
</dbReference>
<protein>
    <submittedName>
        <fullName evidence="7">Metallo-dependent hydrolase</fullName>
    </submittedName>
</protein>
<evidence type="ECO:0000256" key="1">
    <source>
        <dbReference type="ARBA" id="ARBA00001947"/>
    </source>
</evidence>
<dbReference type="InterPro" id="IPR032466">
    <property type="entry name" value="Metal_Hydrolase"/>
</dbReference>
<dbReference type="GO" id="GO:0046872">
    <property type="term" value="F:metal ion binding"/>
    <property type="evidence" value="ECO:0007669"/>
    <property type="project" value="UniProtKB-KW"/>
</dbReference>
<organism evidence="7 8">
    <name type="scientific">Decorospora gaudefroyi</name>
    <dbReference type="NCBI Taxonomy" id="184978"/>
    <lineage>
        <taxon>Eukaryota</taxon>
        <taxon>Fungi</taxon>
        <taxon>Dikarya</taxon>
        <taxon>Ascomycota</taxon>
        <taxon>Pezizomycotina</taxon>
        <taxon>Dothideomycetes</taxon>
        <taxon>Pleosporomycetidae</taxon>
        <taxon>Pleosporales</taxon>
        <taxon>Pleosporineae</taxon>
        <taxon>Pleosporaceae</taxon>
        <taxon>Decorospora</taxon>
    </lineage>
</organism>
<dbReference type="InterPro" id="IPR006680">
    <property type="entry name" value="Amidohydro-rel"/>
</dbReference>
<dbReference type="InterPro" id="IPR051607">
    <property type="entry name" value="Metallo-dep_hydrolases"/>
</dbReference>
<keyword evidence="4" id="KW-0862">Zinc</keyword>
<keyword evidence="3 7" id="KW-0378">Hydrolase</keyword>
<dbReference type="Proteomes" id="UP000800040">
    <property type="component" value="Unassembled WGS sequence"/>
</dbReference>
<feature type="chain" id="PRO_5025420675" evidence="5">
    <location>
        <begin position="27"/>
        <end position="508"/>
    </location>
</feature>
<dbReference type="Gene3D" id="3.20.20.140">
    <property type="entry name" value="Metal-dependent hydrolases"/>
    <property type="match status" value="1"/>
</dbReference>
<dbReference type="PANTHER" id="PTHR11271">
    <property type="entry name" value="GUANINE DEAMINASE"/>
    <property type="match status" value="1"/>
</dbReference>
<evidence type="ECO:0000313" key="8">
    <source>
        <dbReference type="Proteomes" id="UP000800040"/>
    </source>
</evidence>